<reference evidence="1" key="1">
    <citation type="submission" date="2021-06" db="EMBL/GenBank/DDBJ databases">
        <authorList>
            <person name="Kallberg Y."/>
            <person name="Tangrot J."/>
            <person name="Rosling A."/>
        </authorList>
    </citation>
    <scope>NUCLEOTIDE SEQUENCE</scope>
    <source>
        <strain evidence="1">AU212A</strain>
    </source>
</reference>
<comment type="caution">
    <text evidence="1">The sequence shown here is derived from an EMBL/GenBank/DDBJ whole genome shotgun (WGS) entry which is preliminary data.</text>
</comment>
<feature type="non-terminal residue" evidence="1">
    <location>
        <position position="45"/>
    </location>
</feature>
<evidence type="ECO:0000313" key="2">
    <source>
        <dbReference type="Proteomes" id="UP000789860"/>
    </source>
</evidence>
<keyword evidence="2" id="KW-1185">Reference proteome</keyword>
<dbReference type="EMBL" id="CAJVPM010019106">
    <property type="protein sequence ID" value="CAG8628246.1"/>
    <property type="molecule type" value="Genomic_DNA"/>
</dbReference>
<proteinExistence type="predicted"/>
<accession>A0ACA9N1T1</accession>
<sequence>RQVFSIFALRVEATNQLKTILGLLLLSLSCNSLYNKVFSVLDREG</sequence>
<name>A0ACA9N1T1_9GLOM</name>
<evidence type="ECO:0000313" key="1">
    <source>
        <dbReference type="EMBL" id="CAG8628246.1"/>
    </source>
</evidence>
<protein>
    <submittedName>
        <fullName evidence="1">687_t:CDS:1</fullName>
    </submittedName>
</protein>
<gene>
    <name evidence="1" type="ORF">SCALOS_LOCUS7880</name>
</gene>
<organism evidence="1 2">
    <name type="scientific">Scutellospora calospora</name>
    <dbReference type="NCBI Taxonomy" id="85575"/>
    <lineage>
        <taxon>Eukaryota</taxon>
        <taxon>Fungi</taxon>
        <taxon>Fungi incertae sedis</taxon>
        <taxon>Mucoromycota</taxon>
        <taxon>Glomeromycotina</taxon>
        <taxon>Glomeromycetes</taxon>
        <taxon>Diversisporales</taxon>
        <taxon>Gigasporaceae</taxon>
        <taxon>Scutellospora</taxon>
    </lineage>
</organism>
<feature type="non-terminal residue" evidence="1">
    <location>
        <position position="1"/>
    </location>
</feature>
<dbReference type="Proteomes" id="UP000789860">
    <property type="component" value="Unassembled WGS sequence"/>
</dbReference>